<dbReference type="PROSITE" id="PS00198">
    <property type="entry name" value="4FE4S_FER_1"/>
    <property type="match status" value="1"/>
</dbReference>
<comment type="caution">
    <text evidence="8">The sequence shown here is derived from an EMBL/GenBank/DDBJ whole genome shotgun (WGS) entry which is preliminary data.</text>
</comment>
<keyword evidence="9" id="KW-1185">Reference proteome</keyword>
<sequence>MKKIRLKIDGYNIEAIEGQNLLQAALDAGIYIPHLCYHPDLTPSGSCKLCAVEVEGQSDIVQSCETIVEEGMVVSTKTEEVNKLRMLSLELMLASHPKDCTSCDKYLNCELQALMQYMGVSHSRLRDIEKENTRIAVSDNLIKKEMQRCIQCGRCVKVCEEYRGVKALSINKKNDETYINTIGDKLMIDSDCRFCGACVEVCPTGAIQDMKGIFSKDSPKNMALVPCKNDCPAHTDIPEYIRLTKEGRYSDAVSVIREKLTFPHSLGYICTHVCESSCKRTYLNEPISIREIKKFAVENDKEETWKTKVKRSKSNGKKVAVIGGGPSGMTAAYYLVKKGYEVDVYERQTLAGGMLSYGIPKYRLSQKIVDNEINILKEEGINIHLNSNISSLDELKDKGYDAQLIALGACNGKRPPVYNKKWLNAVDAVDFCRMANEGKLIELGDTVTVYGGGNVGFDCARTAKMMGVKTVRVVCLESREAMLADKEEITAALEEGIEILNSKSMLTIEDDEEKINSLTLIDIKGFSFSNKGLELDVVDGSETVLNTDMLIFATGQQPGLSDDFGIELVKGSFAKVDDKMKTNIDGIFACGDVSYGTKSVVQAIASGRDAAINIDLYLGGDGDISDILYERQKKNPNIGVKENFAKLNRIETFHNKCEALEETDRCLQCDLRLDIQKVKYWVDPHYKKVKEVTE</sequence>
<dbReference type="InterPro" id="IPR001041">
    <property type="entry name" value="2Fe-2S_ferredoxin-type"/>
</dbReference>
<evidence type="ECO:0000259" key="5">
    <source>
        <dbReference type="PROSITE" id="PS51085"/>
    </source>
</evidence>
<evidence type="ECO:0000256" key="3">
    <source>
        <dbReference type="ARBA" id="ARBA00023004"/>
    </source>
</evidence>
<protein>
    <submittedName>
        <fullName evidence="8">NADPH-dependent glutamate synthase beta subunit-like oxidoreductase/Pyruvate/2-oxoacid:ferredoxin oxidoreductase delta subunit</fullName>
    </submittedName>
</protein>
<dbReference type="PROSITE" id="PS51379">
    <property type="entry name" value="4FE4S_FER_2"/>
    <property type="match status" value="2"/>
</dbReference>
<evidence type="ECO:0000259" key="7">
    <source>
        <dbReference type="PROSITE" id="PS51839"/>
    </source>
</evidence>
<dbReference type="PANTHER" id="PTHR42783">
    <property type="entry name" value="GLUTAMATE SYNTHASE [NADPH] SMALL CHAIN"/>
    <property type="match status" value="1"/>
</dbReference>
<dbReference type="InterPro" id="IPR023753">
    <property type="entry name" value="FAD/NAD-binding_dom"/>
</dbReference>
<dbReference type="RefSeq" id="WP_209511544.1">
    <property type="nucleotide sequence ID" value="NZ_JAGGKS010000004.1"/>
</dbReference>
<dbReference type="InterPro" id="IPR054351">
    <property type="entry name" value="NADH_UbQ_OxRdtase_ferredoxin"/>
</dbReference>
<dbReference type="SUPFAM" id="SSF54292">
    <property type="entry name" value="2Fe-2S ferredoxin-like"/>
    <property type="match status" value="1"/>
</dbReference>
<dbReference type="Pfam" id="PF07992">
    <property type="entry name" value="Pyr_redox_2"/>
    <property type="match status" value="1"/>
</dbReference>
<dbReference type="PRINTS" id="PR00368">
    <property type="entry name" value="FADPNR"/>
</dbReference>
<keyword evidence="2" id="KW-0479">Metal-binding</keyword>
<dbReference type="Gene3D" id="3.30.70.20">
    <property type="match status" value="1"/>
</dbReference>
<dbReference type="Pfam" id="PF13510">
    <property type="entry name" value="Fer2_4"/>
    <property type="match status" value="1"/>
</dbReference>
<dbReference type="Proteomes" id="UP001519342">
    <property type="component" value="Unassembled WGS sequence"/>
</dbReference>
<dbReference type="InterPro" id="IPR017896">
    <property type="entry name" value="4Fe4S_Fe-S-bd"/>
</dbReference>
<dbReference type="EMBL" id="JAGGKS010000004">
    <property type="protein sequence ID" value="MBP1925802.1"/>
    <property type="molecule type" value="Genomic_DNA"/>
</dbReference>
<dbReference type="SMART" id="SM00929">
    <property type="entry name" value="NADH-G_4Fe-4S_3"/>
    <property type="match status" value="1"/>
</dbReference>
<feature type="domain" description="4Fe-4S His(Cys)3-ligated-type" evidence="7">
    <location>
        <begin position="80"/>
        <end position="119"/>
    </location>
</feature>
<feature type="domain" description="4Fe-4S ferredoxin-type" evidence="6">
    <location>
        <begin position="184"/>
        <end position="213"/>
    </location>
</feature>
<dbReference type="InterPro" id="IPR009051">
    <property type="entry name" value="Helical_ferredxn"/>
</dbReference>
<dbReference type="SUPFAM" id="SSF51971">
    <property type="entry name" value="Nucleotide-binding domain"/>
    <property type="match status" value="2"/>
</dbReference>
<dbReference type="InterPro" id="IPR036188">
    <property type="entry name" value="FAD/NAD-bd_sf"/>
</dbReference>
<evidence type="ECO:0000256" key="4">
    <source>
        <dbReference type="ARBA" id="ARBA00023014"/>
    </source>
</evidence>
<dbReference type="InterPro" id="IPR019574">
    <property type="entry name" value="NADH_UbQ_OxRdtase_Gsu_4Fe4S-bd"/>
</dbReference>
<proteinExistence type="predicted"/>
<evidence type="ECO:0000259" key="6">
    <source>
        <dbReference type="PROSITE" id="PS51379"/>
    </source>
</evidence>
<dbReference type="InterPro" id="IPR036010">
    <property type="entry name" value="2Fe-2S_ferredoxin-like_sf"/>
</dbReference>
<keyword evidence="3" id="KW-0408">Iron</keyword>
<dbReference type="Gene3D" id="3.50.50.60">
    <property type="entry name" value="FAD/NAD(P)-binding domain"/>
    <property type="match status" value="2"/>
</dbReference>
<dbReference type="InterPro" id="IPR028261">
    <property type="entry name" value="DPD_II"/>
</dbReference>
<keyword evidence="1" id="KW-0004">4Fe-4S</keyword>
<feature type="domain" description="4Fe-4S ferredoxin-type" evidence="6">
    <location>
        <begin position="140"/>
        <end position="173"/>
    </location>
</feature>
<dbReference type="InterPro" id="IPR017900">
    <property type="entry name" value="4Fe4S_Fe_S_CS"/>
</dbReference>
<name>A0ABS4GDS9_9FIRM</name>
<dbReference type="Pfam" id="PF14691">
    <property type="entry name" value="Fer4_20"/>
    <property type="match status" value="1"/>
</dbReference>
<accession>A0ABS4GDS9</accession>
<dbReference type="PANTHER" id="PTHR42783:SF3">
    <property type="entry name" value="GLUTAMATE SYNTHASE [NADPH] SMALL CHAIN-RELATED"/>
    <property type="match status" value="1"/>
</dbReference>
<dbReference type="Pfam" id="PF22117">
    <property type="entry name" value="Fer4_Nqo3"/>
    <property type="match status" value="1"/>
</dbReference>
<feature type="domain" description="2Fe-2S ferredoxin-type" evidence="5">
    <location>
        <begin position="2"/>
        <end position="80"/>
    </location>
</feature>
<evidence type="ECO:0000256" key="1">
    <source>
        <dbReference type="ARBA" id="ARBA00022485"/>
    </source>
</evidence>
<dbReference type="Gene3D" id="3.10.20.740">
    <property type="match status" value="1"/>
</dbReference>
<dbReference type="Gene3D" id="1.10.1060.10">
    <property type="entry name" value="Alpha-helical ferredoxin"/>
    <property type="match status" value="1"/>
</dbReference>
<dbReference type="SUPFAM" id="SSF46548">
    <property type="entry name" value="alpha-helical ferredoxin"/>
    <property type="match status" value="1"/>
</dbReference>
<reference evidence="8 9" key="1">
    <citation type="submission" date="2021-03" db="EMBL/GenBank/DDBJ databases">
        <title>Genomic Encyclopedia of Type Strains, Phase IV (KMG-IV): sequencing the most valuable type-strain genomes for metagenomic binning, comparative biology and taxonomic classification.</title>
        <authorList>
            <person name="Goeker M."/>
        </authorList>
    </citation>
    <scope>NUCLEOTIDE SEQUENCE [LARGE SCALE GENOMIC DNA]</scope>
    <source>
        <strain evidence="8 9">DSM 24004</strain>
    </source>
</reference>
<dbReference type="CDD" id="cd00207">
    <property type="entry name" value="fer2"/>
    <property type="match status" value="1"/>
</dbReference>
<dbReference type="PROSITE" id="PS51085">
    <property type="entry name" value="2FE2S_FER_2"/>
    <property type="match status" value="1"/>
</dbReference>
<dbReference type="Pfam" id="PF10588">
    <property type="entry name" value="NADH-G_4Fe-4S_3"/>
    <property type="match status" value="1"/>
</dbReference>
<evidence type="ECO:0000256" key="2">
    <source>
        <dbReference type="ARBA" id="ARBA00022723"/>
    </source>
</evidence>
<dbReference type="PROSITE" id="PS51839">
    <property type="entry name" value="4FE4S_HC3"/>
    <property type="match status" value="1"/>
</dbReference>
<evidence type="ECO:0000313" key="8">
    <source>
        <dbReference type="EMBL" id="MBP1925802.1"/>
    </source>
</evidence>
<evidence type="ECO:0000313" key="9">
    <source>
        <dbReference type="Proteomes" id="UP001519342"/>
    </source>
</evidence>
<keyword evidence="4" id="KW-0411">Iron-sulfur</keyword>
<gene>
    <name evidence="8" type="ORF">J2Z76_001663</name>
</gene>
<dbReference type="PRINTS" id="PR00469">
    <property type="entry name" value="PNDRDTASEII"/>
</dbReference>
<dbReference type="SUPFAM" id="SSF54862">
    <property type="entry name" value="4Fe-4S ferredoxins"/>
    <property type="match status" value="1"/>
</dbReference>
<organism evidence="8 9">
    <name type="scientific">Sedimentibacter acidaminivorans</name>
    <dbReference type="NCBI Taxonomy" id="913099"/>
    <lineage>
        <taxon>Bacteria</taxon>
        <taxon>Bacillati</taxon>
        <taxon>Bacillota</taxon>
        <taxon>Tissierellia</taxon>
        <taxon>Sedimentibacter</taxon>
    </lineage>
</organism>